<feature type="transmembrane region" description="Helical" evidence="6">
    <location>
        <begin position="83"/>
        <end position="101"/>
    </location>
</feature>
<accession>A0A9W9GXP4</accession>
<evidence type="ECO:0000256" key="4">
    <source>
        <dbReference type="ARBA" id="ARBA00023136"/>
    </source>
</evidence>
<feature type="transmembrane region" description="Helical" evidence="6">
    <location>
        <begin position="241"/>
        <end position="260"/>
    </location>
</feature>
<dbReference type="Pfam" id="PF07690">
    <property type="entry name" value="MFS_1"/>
    <property type="match status" value="1"/>
</dbReference>
<dbReference type="InterPro" id="IPR020846">
    <property type="entry name" value="MFS_dom"/>
</dbReference>
<feature type="transmembrane region" description="Helical" evidence="6">
    <location>
        <begin position="174"/>
        <end position="193"/>
    </location>
</feature>
<feature type="transmembrane region" description="Helical" evidence="6">
    <location>
        <begin position="408"/>
        <end position="425"/>
    </location>
</feature>
<comment type="caution">
    <text evidence="7">The sequence shown here is derived from an EMBL/GenBank/DDBJ whole genome shotgun (WGS) entry which is preliminary data.</text>
</comment>
<dbReference type="PROSITE" id="PS50850">
    <property type="entry name" value="MFS"/>
    <property type="match status" value="1"/>
</dbReference>
<reference evidence="7" key="1">
    <citation type="submission" date="2022-12" db="EMBL/GenBank/DDBJ databases">
        <authorList>
            <person name="Petersen C."/>
        </authorList>
    </citation>
    <scope>NUCLEOTIDE SEQUENCE</scope>
    <source>
        <strain evidence="7">IBT 21472</strain>
    </source>
</reference>
<evidence type="ECO:0000256" key="3">
    <source>
        <dbReference type="ARBA" id="ARBA00022989"/>
    </source>
</evidence>
<reference evidence="7" key="2">
    <citation type="journal article" date="2023" name="IMA Fungus">
        <title>Comparative genomic study of the Penicillium genus elucidates a diverse pangenome and 15 lateral gene transfer events.</title>
        <authorList>
            <person name="Petersen C."/>
            <person name="Sorensen T."/>
            <person name="Nielsen M.R."/>
            <person name="Sondergaard T.E."/>
            <person name="Sorensen J.L."/>
            <person name="Fitzpatrick D.A."/>
            <person name="Frisvad J.C."/>
            <person name="Nielsen K.L."/>
        </authorList>
    </citation>
    <scope>NUCLEOTIDE SEQUENCE</scope>
    <source>
        <strain evidence="7">IBT 21472</strain>
    </source>
</reference>
<evidence type="ECO:0000313" key="7">
    <source>
        <dbReference type="EMBL" id="KAJ5307266.1"/>
    </source>
</evidence>
<feature type="transmembrane region" description="Helical" evidence="6">
    <location>
        <begin position="42"/>
        <end position="61"/>
    </location>
</feature>
<dbReference type="Gene3D" id="1.20.1250.20">
    <property type="entry name" value="MFS general substrate transporter like domains"/>
    <property type="match status" value="2"/>
</dbReference>
<dbReference type="GO" id="GO:0022857">
    <property type="term" value="F:transmembrane transporter activity"/>
    <property type="evidence" value="ECO:0007669"/>
    <property type="project" value="InterPro"/>
</dbReference>
<comment type="subcellular location">
    <subcellularLocation>
        <location evidence="1">Membrane</location>
        <topology evidence="1">Multi-pass membrane protein</topology>
    </subcellularLocation>
</comment>
<evidence type="ECO:0000256" key="2">
    <source>
        <dbReference type="ARBA" id="ARBA00022692"/>
    </source>
</evidence>
<keyword evidence="2 6" id="KW-0812">Transmembrane</keyword>
<feature type="transmembrane region" description="Helical" evidence="6">
    <location>
        <begin position="437"/>
        <end position="456"/>
    </location>
</feature>
<dbReference type="CDD" id="cd17502">
    <property type="entry name" value="MFS_Azr1_MDR_like"/>
    <property type="match status" value="1"/>
</dbReference>
<feature type="transmembrane region" description="Helical" evidence="6">
    <location>
        <begin position="509"/>
        <end position="528"/>
    </location>
</feature>
<evidence type="ECO:0000256" key="6">
    <source>
        <dbReference type="SAM" id="Phobius"/>
    </source>
</evidence>
<dbReference type="AlphaFoldDB" id="A0A9W9GXP4"/>
<feature type="transmembrane region" description="Helical" evidence="6">
    <location>
        <begin position="138"/>
        <end position="162"/>
    </location>
</feature>
<feature type="compositionally biased region" description="Polar residues" evidence="5">
    <location>
        <begin position="1"/>
        <end position="15"/>
    </location>
</feature>
<keyword evidence="8" id="KW-1185">Reference proteome</keyword>
<gene>
    <name evidence="7" type="ORF">N7476_007922</name>
</gene>
<feature type="transmembrane region" description="Helical" evidence="6">
    <location>
        <begin position="373"/>
        <end position="396"/>
    </location>
</feature>
<dbReference type="PANTHER" id="PTHR23501">
    <property type="entry name" value="MAJOR FACILITATOR SUPERFAMILY"/>
    <property type="match status" value="1"/>
</dbReference>
<feature type="transmembrane region" description="Helical" evidence="6">
    <location>
        <begin position="205"/>
        <end position="221"/>
    </location>
</feature>
<dbReference type="GO" id="GO:0005886">
    <property type="term" value="C:plasma membrane"/>
    <property type="evidence" value="ECO:0007669"/>
    <property type="project" value="TreeGrafter"/>
</dbReference>
<evidence type="ECO:0000256" key="1">
    <source>
        <dbReference type="ARBA" id="ARBA00004141"/>
    </source>
</evidence>
<dbReference type="InterPro" id="IPR036259">
    <property type="entry name" value="MFS_trans_sf"/>
</dbReference>
<feature type="transmembrane region" description="Helical" evidence="6">
    <location>
        <begin position="314"/>
        <end position="334"/>
    </location>
</feature>
<feature type="transmembrane region" description="Helical" evidence="6">
    <location>
        <begin position="272"/>
        <end position="293"/>
    </location>
</feature>
<protein>
    <submittedName>
        <fullName evidence="7">Uncharacterized protein</fullName>
    </submittedName>
</protein>
<organism evidence="7 8">
    <name type="scientific">Penicillium atrosanguineum</name>
    <dbReference type="NCBI Taxonomy" id="1132637"/>
    <lineage>
        <taxon>Eukaryota</taxon>
        <taxon>Fungi</taxon>
        <taxon>Dikarya</taxon>
        <taxon>Ascomycota</taxon>
        <taxon>Pezizomycotina</taxon>
        <taxon>Eurotiomycetes</taxon>
        <taxon>Eurotiomycetidae</taxon>
        <taxon>Eurotiales</taxon>
        <taxon>Aspergillaceae</taxon>
        <taxon>Penicillium</taxon>
    </lineage>
</organism>
<dbReference type="Proteomes" id="UP001147746">
    <property type="component" value="Unassembled WGS sequence"/>
</dbReference>
<keyword evidence="3 6" id="KW-1133">Transmembrane helix</keyword>
<sequence>MSTNTQHLTTSSSEKPITENGLPETNASEEAPQNDHSQKPSALRITLVITSVLLSMFLVMLDRTIISTATPQISDEFNALADVGWYGSSYLITSCAFQLVFGKIYTFFPVKTTLLFCILLFEVSSAICGAAPTSGASIVGRALAGVGSAGIFAGTIVCIVHVVPLHRRPQIQGLFGAVMRIASITGPLIGGGFTSNVTWRWCFHINLPVGGVAMLVILFFLDIPDGDTKMALTRKLMQMDIPGTAVLVPEIVCLLLALQWGGQEYDWSDGRVVALLTLSGVLLVAFVAVQMCLPKTATLPPRLFKQRSVIAGCWSALCINCGNYVIIYFLPIWFQAIKGVTAAESGIRTLPLMISTVIGSVTGGLINSKIGYYTPLAIIGTSMMSIGAGLLTALLLDTGAGKWIGYQIIYGLGLGWCFQIPNLAAQAALPKKDVPMGLALMIFSSLFGAAVFVSAGENVLETQLLRKFSMVPGFDAGLVASGGATSLLESLPSSLQEIGLKKYNQALRVVFMVGLVPACLSVIGAISLEWRSVKKPVAKVDAEASAKENIDDAKA</sequence>
<dbReference type="PANTHER" id="PTHR23501:SF153">
    <property type="entry name" value="AFLATOXIN EFFLUX PUMP, PUTATIVE-RELATED"/>
    <property type="match status" value="1"/>
</dbReference>
<evidence type="ECO:0000313" key="8">
    <source>
        <dbReference type="Proteomes" id="UP001147746"/>
    </source>
</evidence>
<name>A0A9W9GXP4_9EURO</name>
<dbReference type="InterPro" id="IPR011701">
    <property type="entry name" value="MFS"/>
</dbReference>
<dbReference type="FunFam" id="1.20.1250.20:FF:000196">
    <property type="entry name" value="MFS toxin efflux pump (AflT)"/>
    <property type="match status" value="1"/>
</dbReference>
<evidence type="ECO:0000256" key="5">
    <source>
        <dbReference type="SAM" id="MobiDB-lite"/>
    </source>
</evidence>
<feature type="transmembrane region" description="Helical" evidence="6">
    <location>
        <begin position="346"/>
        <end position="366"/>
    </location>
</feature>
<dbReference type="EMBL" id="JAPZBO010000008">
    <property type="protein sequence ID" value="KAJ5307266.1"/>
    <property type="molecule type" value="Genomic_DNA"/>
</dbReference>
<dbReference type="FunFam" id="1.20.1720.10:FF:000012">
    <property type="entry name" value="MFS toxin efflux pump (AflT)"/>
    <property type="match status" value="1"/>
</dbReference>
<dbReference type="SUPFAM" id="SSF103473">
    <property type="entry name" value="MFS general substrate transporter"/>
    <property type="match status" value="1"/>
</dbReference>
<keyword evidence="4 6" id="KW-0472">Membrane</keyword>
<feature type="region of interest" description="Disordered" evidence="5">
    <location>
        <begin position="1"/>
        <end position="38"/>
    </location>
</feature>
<feature type="transmembrane region" description="Helical" evidence="6">
    <location>
        <begin position="113"/>
        <end position="132"/>
    </location>
</feature>
<proteinExistence type="predicted"/>